<evidence type="ECO:0000256" key="1">
    <source>
        <dbReference type="SAM" id="Phobius"/>
    </source>
</evidence>
<dbReference type="Proteomes" id="UP001205748">
    <property type="component" value="Unassembled WGS sequence"/>
</dbReference>
<organism evidence="2 3">
    <name type="scientific">Irregularibacter muris</name>
    <dbReference type="NCBI Taxonomy" id="1796619"/>
    <lineage>
        <taxon>Bacteria</taxon>
        <taxon>Bacillati</taxon>
        <taxon>Bacillota</taxon>
        <taxon>Clostridia</taxon>
        <taxon>Eubacteriales</taxon>
        <taxon>Eubacteriaceae</taxon>
        <taxon>Irregularibacter</taxon>
    </lineage>
</organism>
<keyword evidence="1" id="KW-1133">Transmembrane helix</keyword>
<feature type="transmembrane region" description="Helical" evidence="1">
    <location>
        <begin position="20"/>
        <end position="41"/>
    </location>
</feature>
<evidence type="ECO:0000313" key="3">
    <source>
        <dbReference type="Proteomes" id="UP001205748"/>
    </source>
</evidence>
<dbReference type="NCBIfam" id="TIGR02532">
    <property type="entry name" value="IV_pilin_GFxxxE"/>
    <property type="match status" value="1"/>
</dbReference>
<proteinExistence type="predicted"/>
<name>A0AAE3HIQ5_9FIRM</name>
<dbReference type="RefSeq" id="WP_257533013.1">
    <property type="nucleotide sequence ID" value="NZ_JANKAS010000018.1"/>
</dbReference>
<reference evidence="2" key="1">
    <citation type="submission" date="2022-07" db="EMBL/GenBank/DDBJ databases">
        <title>Enhanced cultured diversity of the mouse gut microbiota enables custom-made synthetic communities.</title>
        <authorList>
            <person name="Afrizal A."/>
        </authorList>
    </citation>
    <scope>NUCLEOTIDE SEQUENCE</scope>
    <source>
        <strain evidence="2">DSM 28593</strain>
    </source>
</reference>
<dbReference type="AlphaFoldDB" id="A0AAE3HIQ5"/>
<dbReference type="SUPFAM" id="SSF54523">
    <property type="entry name" value="Pili subunits"/>
    <property type="match status" value="1"/>
</dbReference>
<dbReference type="InterPro" id="IPR045584">
    <property type="entry name" value="Pilin-like"/>
</dbReference>
<sequence length="127" mass="14305">MCNGTKSAHGKIYVDGFTLIELIMVITILAILVLIAIPFFLGYVKAAKEEVCNANCPQLDRKYQMYLLMEEAKHTEIIFDKFMQEHSIETCPDNGAIDYKDGKVQCEVHCKHNDENSGNDDGSTPFI</sequence>
<dbReference type="InterPro" id="IPR012902">
    <property type="entry name" value="N_methyl_site"/>
</dbReference>
<keyword evidence="3" id="KW-1185">Reference proteome</keyword>
<evidence type="ECO:0000313" key="2">
    <source>
        <dbReference type="EMBL" id="MCR1900065.1"/>
    </source>
</evidence>
<protein>
    <submittedName>
        <fullName evidence="2">Prepilin-type N-terminal cleavage/methylation domain-containing protein</fullName>
    </submittedName>
</protein>
<dbReference type="Gene3D" id="3.30.700.10">
    <property type="entry name" value="Glycoprotein, Type 4 Pilin"/>
    <property type="match status" value="1"/>
</dbReference>
<accession>A0AAE3HIQ5</accession>
<dbReference type="EMBL" id="JANKAS010000018">
    <property type="protein sequence ID" value="MCR1900065.1"/>
    <property type="molecule type" value="Genomic_DNA"/>
</dbReference>
<gene>
    <name evidence="2" type="ORF">NSA47_13940</name>
</gene>
<keyword evidence="1" id="KW-0472">Membrane</keyword>
<keyword evidence="1" id="KW-0812">Transmembrane</keyword>
<comment type="caution">
    <text evidence="2">The sequence shown here is derived from an EMBL/GenBank/DDBJ whole genome shotgun (WGS) entry which is preliminary data.</text>
</comment>
<dbReference type="Pfam" id="PF07963">
    <property type="entry name" value="N_methyl"/>
    <property type="match status" value="1"/>
</dbReference>